<dbReference type="InterPro" id="IPR006558">
    <property type="entry name" value="LamG-like"/>
</dbReference>
<feature type="domain" description="BIG2" evidence="5">
    <location>
        <begin position="33"/>
        <end position="109"/>
    </location>
</feature>
<dbReference type="SMART" id="SM00560">
    <property type="entry name" value="LamGL"/>
    <property type="match status" value="1"/>
</dbReference>
<dbReference type="SUPFAM" id="SSF49899">
    <property type="entry name" value="Concanavalin A-like lectins/glucanases"/>
    <property type="match status" value="1"/>
</dbReference>
<keyword evidence="9" id="KW-1185">Reference proteome</keyword>
<dbReference type="Pfam" id="PF13385">
    <property type="entry name" value="Laminin_G_3"/>
    <property type="match status" value="1"/>
</dbReference>
<evidence type="ECO:0000256" key="1">
    <source>
        <dbReference type="ARBA" id="ARBA00022729"/>
    </source>
</evidence>
<evidence type="ECO:0000313" key="6">
    <source>
        <dbReference type="EMBL" id="QEM06348.1"/>
    </source>
</evidence>
<evidence type="ECO:0000259" key="4">
    <source>
        <dbReference type="SMART" id="SM00560"/>
    </source>
</evidence>
<dbReference type="EMBL" id="CP071880">
    <property type="protein sequence ID" value="QTE51125.1"/>
    <property type="molecule type" value="Genomic_DNA"/>
</dbReference>
<evidence type="ECO:0000256" key="3">
    <source>
        <dbReference type="SAM" id="SignalP"/>
    </source>
</evidence>
<dbReference type="GO" id="GO:0004553">
    <property type="term" value="F:hydrolase activity, hydrolyzing O-glycosyl compounds"/>
    <property type="evidence" value="ECO:0007669"/>
    <property type="project" value="UniProtKB-ARBA"/>
</dbReference>
<accession>A0AAE6MK38</accession>
<feature type="chain" id="PRO_5042014598" evidence="3">
    <location>
        <begin position="23"/>
        <end position="335"/>
    </location>
</feature>
<dbReference type="Proteomes" id="UP000250557">
    <property type="component" value="Chromosome"/>
</dbReference>
<dbReference type="SUPFAM" id="SSF49373">
    <property type="entry name" value="Invasin/intimin cell-adhesion fragments"/>
    <property type="match status" value="1"/>
</dbReference>
<feature type="domain" description="LamG-like jellyroll fold" evidence="4">
    <location>
        <begin position="181"/>
        <end position="324"/>
    </location>
</feature>
<dbReference type="GO" id="GO:0005975">
    <property type="term" value="P:carbohydrate metabolic process"/>
    <property type="evidence" value="ECO:0007669"/>
    <property type="project" value="UniProtKB-ARBA"/>
</dbReference>
<keyword evidence="1 3" id="KW-0732">Signal</keyword>
<gene>
    <name evidence="6" type="ORF">DIU31_023555</name>
    <name evidence="7" type="ORF">J3L21_03900</name>
</gene>
<evidence type="ECO:0000313" key="8">
    <source>
        <dbReference type="Proteomes" id="UP000250557"/>
    </source>
</evidence>
<proteinExistence type="predicted"/>
<reference evidence="7 9" key="2">
    <citation type="submission" date="2021-03" db="EMBL/GenBank/DDBJ databases">
        <title>Mucilaginibacter strains isolated from gold and copper mining confer multi heavy-metal resistance.</title>
        <authorList>
            <person name="Li Y."/>
        </authorList>
    </citation>
    <scope>NUCLEOTIDE SEQUENCE [LARGE SCALE GENOMIC DNA]</scope>
    <source>
        <strain evidence="7 9">P2-4</strain>
    </source>
</reference>
<evidence type="ECO:0000256" key="2">
    <source>
        <dbReference type="ARBA" id="ARBA00023157"/>
    </source>
</evidence>
<dbReference type="Gene3D" id="2.60.40.1080">
    <property type="match status" value="1"/>
</dbReference>
<keyword evidence="2" id="KW-1015">Disulfide bond</keyword>
<organism evidence="6 8">
    <name type="scientific">Mucilaginibacter rubeus</name>
    <dbReference type="NCBI Taxonomy" id="2027860"/>
    <lineage>
        <taxon>Bacteria</taxon>
        <taxon>Pseudomonadati</taxon>
        <taxon>Bacteroidota</taxon>
        <taxon>Sphingobacteriia</taxon>
        <taxon>Sphingobacteriales</taxon>
        <taxon>Sphingobacteriaceae</taxon>
        <taxon>Mucilaginibacter</taxon>
    </lineage>
</organism>
<feature type="signal peptide" evidence="3">
    <location>
        <begin position="1"/>
        <end position="22"/>
    </location>
</feature>
<sequence>MKKRIPLLLALIAIVIYSSCHKEQNNPTPQPVKLQGITITDTLTAYIGNVLQMDLKVDPVSFDTSKFLWQSSDTSIVSVSKTGKITVKNEGTSKIWVTDSAKTKTATCLVTVKDSLSIGLLAYYPFNNNLNDFSPYKNNGKANDISSTTDRFGNANSAFYFNGSSSYIVVKDNQALRLSNTSITLSTWVKLDQYNYSYGVNLLTKHYSGIENGWAWGITGYGFSTLGIVTYGTGGGSAAARGTQVISLNQWHLVTNVYDLSKHQLSIYVDGTLDTITNNMPVPNMNIDADLYIGRDNPGVSSDGYLVRGAMDEVRIYHRALSAYEIHKLFISKKY</sequence>
<dbReference type="SMART" id="SM00635">
    <property type="entry name" value="BID_2"/>
    <property type="match status" value="1"/>
</dbReference>
<dbReference type="InterPro" id="IPR013320">
    <property type="entry name" value="ConA-like_dom_sf"/>
</dbReference>
<evidence type="ECO:0000259" key="5">
    <source>
        <dbReference type="SMART" id="SM00635"/>
    </source>
</evidence>
<dbReference type="RefSeq" id="WP_112657335.1">
    <property type="nucleotide sequence ID" value="NZ_CP043451.1"/>
</dbReference>
<reference evidence="6 8" key="1">
    <citation type="submission" date="2019-08" db="EMBL/GenBank/DDBJ databases">
        <title>Comparative genome analysis confer to the adaptation heavy metal polluted environment.</title>
        <authorList>
            <person name="Li Y."/>
        </authorList>
    </citation>
    <scope>NUCLEOTIDE SEQUENCE [LARGE SCALE GENOMIC DNA]</scope>
    <source>
        <strain evidence="6 8">P2</strain>
    </source>
</reference>
<protein>
    <submittedName>
        <fullName evidence="7">Ig-like domain-containing protein</fullName>
    </submittedName>
</protein>
<dbReference type="EMBL" id="CP043451">
    <property type="protein sequence ID" value="QEM06348.1"/>
    <property type="molecule type" value="Genomic_DNA"/>
</dbReference>
<dbReference type="Proteomes" id="UP000663940">
    <property type="component" value="Chromosome"/>
</dbReference>
<dbReference type="Pfam" id="PF02368">
    <property type="entry name" value="Big_2"/>
    <property type="match status" value="1"/>
</dbReference>
<dbReference type="InterPro" id="IPR003343">
    <property type="entry name" value="Big_2"/>
</dbReference>
<dbReference type="InterPro" id="IPR008964">
    <property type="entry name" value="Invasin/intimin_cell_adhesion"/>
</dbReference>
<dbReference type="Gene3D" id="2.60.120.200">
    <property type="match status" value="1"/>
</dbReference>
<evidence type="ECO:0000313" key="7">
    <source>
        <dbReference type="EMBL" id="QTE51125.1"/>
    </source>
</evidence>
<evidence type="ECO:0000313" key="9">
    <source>
        <dbReference type="Proteomes" id="UP000663940"/>
    </source>
</evidence>
<dbReference type="AlphaFoldDB" id="A0AAE6MK38"/>
<name>A0AAE6MK38_9SPHI</name>